<gene>
    <name evidence="3" type="ORF">J4573_02655</name>
</gene>
<accession>A0A939PAF6</accession>
<feature type="transmembrane region" description="Helical" evidence="1">
    <location>
        <begin position="133"/>
        <end position="155"/>
    </location>
</feature>
<feature type="transmembrane region" description="Helical" evidence="1">
    <location>
        <begin position="292"/>
        <end position="316"/>
    </location>
</feature>
<keyword evidence="1" id="KW-0812">Transmembrane</keyword>
<feature type="transmembrane region" description="Helical" evidence="1">
    <location>
        <begin position="322"/>
        <end position="342"/>
    </location>
</feature>
<feature type="transmembrane region" description="Helical" evidence="1">
    <location>
        <begin position="259"/>
        <end position="280"/>
    </location>
</feature>
<sequence>MVAGRLDLWVGGAAGIAVLFGVLSAYVGTAKVIADEDGLRTSTLLRRRRVRWDELADLRVRERDTYKNGVVRQVEAVLDDGRVLRLPLPVDNRGHADFDRQVQTLRSLLRCHRPEVPERSTKVTRRTAADRQWVPVSICLLLLLSAGLLALMVPYQERESRAWRSASACSATTPQNARKDCLDTAAGTIDRTMVDCGKHGESWLYFAGNEPLQWAGVGCEDARAFRQSDRVAVTFWHDQVVKVAGTRHTYRAQPPQPGAMAMIAAGLLLGACYPAARVLVRLRHRRRPADEVLPTTLPFLLPILGTAVWLLPLAFLRPSGTFAIPIAAVGAVATLLLVRWAWRATAIRTPGVGAASGGPTPGEDVYVRARFLDDTPYNPHEFGGYIVFGDGPMAVVLGPAAGRFGAKPIPAERITVRRVRRVVGGDGDAVPASWNVAELDDAGTPIRLAAAPADLQLLLQQLQPGHTAPLAT</sequence>
<reference evidence="3" key="1">
    <citation type="submission" date="2021-03" db="EMBL/GenBank/DDBJ databases">
        <authorList>
            <person name="Kanchanasin P."/>
            <person name="Saeng-In P."/>
            <person name="Phongsopitanun W."/>
            <person name="Yuki M."/>
            <person name="Kudo T."/>
            <person name="Ohkuma M."/>
            <person name="Tanasupawat S."/>
        </authorList>
    </citation>
    <scope>NUCLEOTIDE SEQUENCE</scope>
    <source>
        <strain evidence="3">GKU 128</strain>
    </source>
</reference>
<dbReference type="InterPro" id="IPR019692">
    <property type="entry name" value="CFP-6_PH"/>
</dbReference>
<name>A0A939PAF6_9ACTN</name>
<comment type="caution">
    <text evidence="3">The sequence shown here is derived from an EMBL/GenBank/DDBJ whole genome shotgun (WGS) entry which is preliminary data.</text>
</comment>
<protein>
    <submittedName>
        <fullName evidence="3">PH domain-containing protein</fullName>
    </submittedName>
</protein>
<dbReference type="Pfam" id="PF10756">
    <property type="entry name" value="bPH_6"/>
    <property type="match status" value="1"/>
</dbReference>
<evidence type="ECO:0000259" key="2">
    <source>
        <dbReference type="Pfam" id="PF10756"/>
    </source>
</evidence>
<proteinExistence type="predicted"/>
<dbReference type="EMBL" id="JAGEOJ010000001">
    <property type="protein sequence ID" value="MBO2445979.1"/>
    <property type="molecule type" value="Genomic_DNA"/>
</dbReference>
<keyword evidence="1" id="KW-0472">Membrane</keyword>
<organism evidence="3 4">
    <name type="scientific">Actinomadura barringtoniae</name>
    <dbReference type="NCBI Taxonomy" id="1427535"/>
    <lineage>
        <taxon>Bacteria</taxon>
        <taxon>Bacillati</taxon>
        <taxon>Actinomycetota</taxon>
        <taxon>Actinomycetes</taxon>
        <taxon>Streptosporangiales</taxon>
        <taxon>Thermomonosporaceae</taxon>
        <taxon>Actinomadura</taxon>
    </lineage>
</organism>
<evidence type="ECO:0000256" key="1">
    <source>
        <dbReference type="SAM" id="Phobius"/>
    </source>
</evidence>
<dbReference type="AlphaFoldDB" id="A0A939PAF6"/>
<feature type="domain" description="Low molecular weight protein antigen 6 PH" evidence="2">
    <location>
        <begin position="31"/>
        <end position="87"/>
    </location>
</feature>
<dbReference type="Proteomes" id="UP000669179">
    <property type="component" value="Unassembled WGS sequence"/>
</dbReference>
<dbReference type="RefSeq" id="WP_208253556.1">
    <property type="nucleotide sequence ID" value="NZ_JAGEOJ010000001.1"/>
</dbReference>
<keyword evidence="1" id="KW-1133">Transmembrane helix</keyword>
<keyword evidence="4" id="KW-1185">Reference proteome</keyword>
<feature type="transmembrane region" description="Helical" evidence="1">
    <location>
        <begin position="6"/>
        <end position="27"/>
    </location>
</feature>
<evidence type="ECO:0000313" key="3">
    <source>
        <dbReference type="EMBL" id="MBO2445979.1"/>
    </source>
</evidence>
<evidence type="ECO:0000313" key="4">
    <source>
        <dbReference type="Proteomes" id="UP000669179"/>
    </source>
</evidence>